<dbReference type="GO" id="GO:0046872">
    <property type="term" value="F:metal ion binding"/>
    <property type="evidence" value="ECO:0007669"/>
    <property type="project" value="InterPro"/>
</dbReference>
<dbReference type="Pfam" id="PF15632">
    <property type="entry name" value="ATPgrasp_Ter"/>
    <property type="match status" value="1"/>
</dbReference>
<evidence type="ECO:0000256" key="1">
    <source>
        <dbReference type="PROSITE-ProRule" id="PRU00409"/>
    </source>
</evidence>
<gene>
    <name evidence="3" type="ORF">HNQ81_000687</name>
</gene>
<feature type="domain" description="ATP-grasp" evidence="2">
    <location>
        <begin position="134"/>
        <end position="321"/>
    </location>
</feature>
<accession>A0A840UKX8</accession>
<proteinExistence type="predicted"/>
<dbReference type="EMBL" id="JACHEO010000002">
    <property type="protein sequence ID" value="MBB5346977.1"/>
    <property type="molecule type" value="Genomic_DNA"/>
</dbReference>
<evidence type="ECO:0000313" key="3">
    <source>
        <dbReference type="EMBL" id="MBB5346977.1"/>
    </source>
</evidence>
<keyword evidence="1" id="KW-0067">ATP-binding</keyword>
<keyword evidence="4" id="KW-1185">Reference proteome</keyword>
<dbReference type="RefSeq" id="WP_183348324.1">
    <property type="nucleotide sequence ID" value="NZ_JACHEO010000002.1"/>
</dbReference>
<dbReference type="GO" id="GO:0016874">
    <property type="term" value="F:ligase activity"/>
    <property type="evidence" value="ECO:0007669"/>
    <property type="project" value="UniProtKB-KW"/>
</dbReference>
<dbReference type="Gene3D" id="3.30.470.20">
    <property type="entry name" value="ATP-grasp fold, B domain"/>
    <property type="match status" value="1"/>
</dbReference>
<evidence type="ECO:0000313" key="4">
    <source>
        <dbReference type="Proteomes" id="UP000539642"/>
    </source>
</evidence>
<dbReference type="GO" id="GO:0005524">
    <property type="term" value="F:ATP binding"/>
    <property type="evidence" value="ECO:0007669"/>
    <property type="project" value="UniProtKB-UniRule"/>
</dbReference>
<keyword evidence="3" id="KW-0436">Ligase</keyword>
<organism evidence="3 4">
    <name type="scientific">Desulfoprunum benzoelyticum</name>
    <dbReference type="NCBI Taxonomy" id="1506996"/>
    <lineage>
        <taxon>Bacteria</taxon>
        <taxon>Pseudomonadati</taxon>
        <taxon>Thermodesulfobacteriota</taxon>
        <taxon>Desulfobulbia</taxon>
        <taxon>Desulfobulbales</taxon>
        <taxon>Desulfobulbaceae</taxon>
        <taxon>Desulfoprunum</taxon>
    </lineage>
</organism>
<dbReference type="SUPFAM" id="SSF56059">
    <property type="entry name" value="Glutathione synthetase ATP-binding domain-like"/>
    <property type="match status" value="1"/>
</dbReference>
<protein>
    <submittedName>
        <fullName evidence="3">Putative ATP-grasp superfamily ATP-dependent carboligase</fullName>
    </submittedName>
</protein>
<dbReference type="InterPro" id="IPR011761">
    <property type="entry name" value="ATP-grasp"/>
</dbReference>
<dbReference type="Proteomes" id="UP000539642">
    <property type="component" value="Unassembled WGS sequence"/>
</dbReference>
<comment type="caution">
    <text evidence="3">The sequence shown here is derived from an EMBL/GenBank/DDBJ whole genome shotgun (WGS) entry which is preliminary data.</text>
</comment>
<evidence type="ECO:0000259" key="2">
    <source>
        <dbReference type="PROSITE" id="PS50975"/>
    </source>
</evidence>
<name>A0A840UKX8_9BACT</name>
<keyword evidence="1" id="KW-0547">Nucleotide-binding</keyword>
<sequence length="419" mass="46739">MQCAKPINPSLIDPDRKRRVLAIVGDTQVGLWVVRSLARNGLTVHAIVNTPEGQSAHSRYTASAWLLEHRPSEAGFADEIEALVHRLDVGSIMPVSEGYHNALISMRERFEPGIHLFSPSRELFDKSTDKDYLQTLCVDLGIPVAKGMRLDELMEAHGGMALQFPLVLRTRRQNIDAGKMPLKTAYAEDKTALERWYNQFRNFADNVIVQEYHPGVEEHVQILMHDGQPVGTGDYIGEHHMPLAGGVTVQRVSCHHQPVIDDTVKLLQALNWQGIAGVQFHYDPATGKYIFLEINPRFSGGLPTVIMAGFEAPFLLWQSHFEPEKMAKNSYRVGLRSRILGGSANWLLGHLRGDLLPPGQSSLHPVVAVATFLWNCGPWTRDDSFLLSDIKPFLVDFKQMVKKLGARGHDIIGNPEGKA</sequence>
<dbReference type="PROSITE" id="PS50975">
    <property type="entry name" value="ATP_GRASP"/>
    <property type="match status" value="1"/>
</dbReference>
<dbReference type="AlphaFoldDB" id="A0A840UKX8"/>
<reference evidence="3 4" key="1">
    <citation type="submission" date="2020-08" db="EMBL/GenBank/DDBJ databases">
        <title>Genomic Encyclopedia of Type Strains, Phase IV (KMG-IV): sequencing the most valuable type-strain genomes for metagenomic binning, comparative biology and taxonomic classification.</title>
        <authorList>
            <person name="Goeker M."/>
        </authorList>
    </citation>
    <scope>NUCLEOTIDE SEQUENCE [LARGE SCALE GENOMIC DNA]</scope>
    <source>
        <strain evidence="3 4">DSM 28570</strain>
    </source>
</reference>